<sequence>MVRVLIAEDMHMLRKALVSLIELEPDLEVVAELSSGTDIVPTAMAMRPDVAVLDIDLPGTDGITAAAGLHTSVPECRTLILTSLGRPGNLRRALAAHVSGFLPKDSDPDSLCAAIRQVAAGERVIDPQLALATLDSGPSPLTDREREVLQLASGGMEAGQIASRLHLSSGTVRNYLTSAVSKLNARNRVDAIRIAREAGWLHSV</sequence>
<dbReference type="AlphaFoldDB" id="A0A387HPL2"/>
<dbReference type="SUPFAM" id="SSF52172">
    <property type="entry name" value="CheY-like"/>
    <property type="match status" value="1"/>
</dbReference>
<accession>A0A387HPL2</accession>
<dbReference type="RefSeq" id="WP_120723506.1">
    <property type="nucleotide sequence ID" value="NZ_CP032698.1"/>
</dbReference>
<dbReference type="KEGG" id="shun:DWB77_05182"/>
<evidence type="ECO:0000259" key="4">
    <source>
        <dbReference type="PROSITE" id="PS50110"/>
    </source>
</evidence>
<dbReference type="InterPro" id="IPR016032">
    <property type="entry name" value="Sig_transdc_resp-reg_C-effctor"/>
</dbReference>
<dbReference type="Proteomes" id="UP000271554">
    <property type="component" value="Chromosome"/>
</dbReference>
<dbReference type="PROSITE" id="PS50043">
    <property type="entry name" value="HTH_LUXR_2"/>
    <property type="match status" value="1"/>
</dbReference>
<feature type="domain" description="HTH luxR-type" evidence="3">
    <location>
        <begin position="134"/>
        <end position="199"/>
    </location>
</feature>
<dbReference type="InterPro" id="IPR000792">
    <property type="entry name" value="Tscrpt_reg_LuxR_C"/>
</dbReference>
<dbReference type="PROSITE" id="PS00622">
    <property type="entry name" value="HTH_LUXR_1"/>
    <property type="match status" value="1"/>
</dbReference>
<dbReference type="GO" id="GO:0006355">
    <property type="term" value="P:regulation of DNA-templated transcription"/>
    <property type="evidence" value="ECO:0007669"/>
    <property type="project" value="InterPro"/>
</dbReference>
<organism evidence="5 6">
    <name type="scientific">Streptomyces hundungensis</name>
    <dbReference type="NCBI Taxonomy" id="1077946"/>
    <lineage>
        <taxon>Bacteria</taxon>
        <taxon>Bacillati</taxon>
        <taxon>Actinomycetota</taxon>
        <taxon>Actinomycetes</taxon>
        <taxon>Kitasatosporales</taxon>
        <taxon>Streptomycetaceae</taxon>
        <taxon>Streptomyces</taxon>
    </lineage>
</organism>
<dbReference type="SMART" id="SM00421">
    <property type="entry name" value="HTH_LUXR"/>
    <property type="match status" value="1"/>
</dbReference>
<evidence type="ECO:0000259" key="3">
    <source>
        <dbReference type="PROSITE" id="PS50043"/>
    </source>
</evidence>
<dbReference type="InterPro" id="IPR011006">
    <property type="entry name" value="CheY-like_superfamily"/>
</dbReference>
<keyword evidence="1" id="KW-0238">DNA-binding</keyword>
<dbReference type="SUPFAM" id="SSF46894">
    <property type="entry name" value="C-terminal effector domain of the bipartite response regulators"/>
    <property type="match status" value="1"/>
</dbReference>
<dbReference type="CDD" id="cd06170">
    <property type="entry name" value="LuxR_C_like"/>
    <property type="match status" value="1"/>
</dbReference>
<keyword evidence="2" id="KW-0597">Phosphoprotein</keyword>
<evidence type="ECO:0000313" key="5">
    <source>
        <dbReference type="EMBL" id="AYG82990.1"/>
    </source>
</evidence>
<protein>
    <submittedName>
        <fullName evidence="5">Transcriptional regulatory protein DesR</fullName>
    </submittedName>
</protein>
<dbReference type="PROSITE" id="PS50110">
    <property type="entry name" value="RESPONSE_REGULATORY"/>
    <property type="match status" value="1"/>
</dbReference>
<proteinExistence type="predicted"/>
<reference evidence="5 6" key="1">
    <citation type="submission" date="2018-10" db="EMBL/GenBank/DDBJ databases">
        <title>Relationship between Morphology and Antimicrobial Activity in Streptomyces.</title>
        <authorList>
            <person name="Kang H.J."/>
            <person name="Kim S.B."/>
        </authorList>
    </citation>
    <scope>NUCLEOTIDE SEQUENCE [LARGE SCALE GENOMIC DNA]</scope>
    <source>
        <strain evidence="5 6">BH38</strain>
    </source>
</reference>
<dbReference type="PRINTS" id="PR00038">
    <property type="entry name" value="HTHLUXR"/>
</dbReference>
<dbReference type="SMART" id="SM00448">
    <property type="entry name" value="REC"/>
    <property type="match status" value="1"/>
</dbReference>
<keyword evidence="6" id="KW-1185">Reference proteome</keyword>
<dbReference type="InterPro" id="IPR001789">
    <property type="entry name" value="Sig_transdc_resp-reg_receiver"/>
</dbReference>
<gene>
    <name evidence="5" type="primary">desR_3</name>
    <name evidence="5" type="ORF">DWB77_05182</name>
</gene>
<dbReference type="PANTHER" id="PTHR43214:SF42">
    <property type="entry name" value="TRANSCRIPTIONAL REGULATORY PROTEIN DESR"/>
    <property type="match status" value="1"/>
</dbReference>
<dbReference type="OrthoDB" id="9808843at2"/>
<dbReference type="Pfam" id="PF00072">
    <property type="entry name" value="Response_reg"/>
    <property type="match status" value="1"/>
</dbReference>
<name>A0A387HPL2_9ACTN</name>
<dbReference type="EMBL" id="CP032698">
    <property type="protein sequence ID" value="AYG82990.1"/>
    <property type="molecule type" value="Genomic_DNA"/>
</dbReference>
<evidence type="ECO:0000256" key="2">
    <source>
        <dbReference type="PROSITE-ProRule" id="PRU00169"/>
    </source>
</evidence>
<dbReference type="PANTHER" id="PTHR43214">
    <property type="entry name" value="TWO-COMPONENT RESPONSE REGULATOR"/>
    <property type="match status" value="1"/>
</dbReference>
<dbReference type="GO" id="GO:0000160">
    <property type="term" value="P:phosphorelay signal transduction system"/>
    <property type="evidence" value="ECO:0007669"/>
    <property type="project" value="InterPro"/>
</dbReference>
<feature type="domain" description="Response regulatory" evidence="4">
    <location>
        <begin position="3"/>
        <end position="119"/>
    </location>
</feature>
<dbReference type="Gene3D" id="3.40.50.2300">
    <property type="match status" value="1"/>
</dbReference>
<dbReference type="InterPro" id="IPR039420">
    <property type="entry name" value="WalR-like"/>
</dbReference>
<dbReference type="Pfam" id="PF00196">
    <property type="entry name" value="GerE"/>
    <property type="match status" value="1"/>
</dbReference>
<evidence type="ECO:0000313" key="6">
    <source>
        <dbReference type="Proteomes" id="UP000271554"/>
    </source>
</evidence>
<feature type="modified residue" description="4-aspartylphosphate" evidence="2">
    <location>
        <position position="54"/>
    </location>
</feature>
<dbReference type="GO" id="GO:0003677">
    <property type="term" value="F:DNA binding"/>
    <property type="evidence" value="ECO:0007669"/>
    <property type="project" value="UniProtKB-KW"/>
</dbReference>
<evidence type="ECO:0000256" key="1">
    <source>
        <dbReference type="ARBA" id="ARBA00023125"/>
    </source>
</evidence>